<dbReference type="eggNOG" id="COG0235">
    <property type="taxonomic scope" value="Bacteria"/>
</dbReference>
<dbReference type="InterPro" id="IPR036409">
    <property type="entry name" value="Aldolase_II/adducin_N_sf"/>
</dbReference>
<accession>C0CGP8</accession>
<dbReference type="SUPFAM" id="SSF53639">
    <property type="entry name" value="AraD/HMP-PK domain-like"/>
    <property type="match status" value="1"/>
</dbReference>
<dbReference type="PANTHER" id="PTHR22789:SF16">
    <property type="entry name" value="RHAMNULOSE-1-PHOSPHATE ALDOLASE"/>
    <property type="match status" value="1"/>
</dbReference>
<dbReference type="InterPro" id="IPR050197">
    <property type="entry name" value="Aldolase_class_II_sugar_metab"/>
</dbReference>
<dbReference type="GO" id="GO:0019323">
    <property type="term" value="P:pentose catabolic process"/>
    <property type="evidence" value="ECO:0007669"/>
    <property type="project" value="TreeGrafter"/>
</dbReference>
<keyword evidence="4" id="KW-1185">Reference proteome</keyword>
<evidence type="ECO:0000313" key="3">
    <source>
        <dbReference type="EMBL" id="EEG50954.1"/>
    </source>
</evidence>
<dbReference type="GO" id="GO:0005829">
    <property type="term" value="C:cytosol"/>
    <property type="evidence" value="ECO:0007669"/>
    <property type="project" value="TreeGrafter"/>
</dbReference>
<protein>
    <recommendedName>
        <fullName evidence="2">Class II aldolase/adducin N-terminal domain-containing protein</fullName>
    </recommendedName>
</protein>
<dbReference type="InterPro" id="IPR001303">
    <property type="entry name" value="Aldolase_II/adducin_N"/>
</dbReference>
<dbReference type="Proteomes" id="UP000003100">
    <property type="component" value="Unassembled WGS sequence"/>
</dbReference>
<evidence type="ECO:0000259" key="2">
    <source>
        <dbReference type="SMART" id="SM01007"/>
    </source>
</evidence>
<evidence type="ECO:0000313" key="4">
    <source>
        <dbReference type="Proteomes" id="UP000003100"/>
    </source>
</evidence>
<dbReference type="GO" id="GO:0046872">
    <property type="term" value="F:metal ion binding"/>
    <property type="evidence" value="ECO:0007669"/>
    <property type="project" value="UniProtKB-KW"/>
</dbReference>
<name>C0CGP8_BLAHS</name>
<proteinExistence type="predicted"/>
<evidence type="ECO:0000256" key="1">
    <source>
        <dbReference type="ARBA" id="ARBA00022723"/>
    </source>
</evidence>
<dbReference type="SMART" id="SM01007">
    <property type="entry name" value="Aldolase_II"/>
    <property type="match status" value="1"/>
</dbReference>
<organism evidence="3 4">
    <name type="scientific">Blautia hydrogenotrophica (strain DSM 10507 / JCM 14656 / S5a33)</name>
    <name type="common">Ruminococcus hydrogenotrophicus</name>
    <dbReference type="NCBI Taxonomy" id="476272"/>
    <lineage>
        <taxon>Bacteria</taxon>
        <taxon>Bacillati</taxon>
        <taxon>Bacillota</taxon>
        <taxon>Clostridia</taxon>
        <taxon>Lachnospirales</taxon>
        <taxon>Lachnospiraceae</taxon>
        <taxon>Blautia</taxon>
    </lineage>
</organism>
<reference evidence="3 4" key="2">
    <citation type="submission" date="2009-02" db="EMBL/GenBank/DDBJ databases">
        <title>Draft genome sequence of Blautia hydrogenotrophica DSM 10507 (Ruminococcus hydrogenotrophicus DSM 10507).</title>
        <authorList>
            <person name="Sudarsanam P."/>
            <person name="Ley R."/>
            <person name="Guruge J."/>
            <person name="Turnbaugh P.J."/>
            <person name="Mahowald M."/>
            <person name="Liep D."/>
            <person name="Gordon J."/>
        </authorList>
    </citation>
    <scope>NUCLEOTIDE SEQUENCE [LARGE SCALE GENOMIC DNA]</scope>
    <source>
        <strain evidence="4">DSM 10507 / JCM 14656 / S5a33</strain>
    </source>
</reference>
<sequence>MRQSANACQDCGSARHGAIRNLYFMEVSPTGSMRVYCVRGDSAMEKNQHLNKFIRMCVDGWSLGWHEYHGGNLTYRIEREELAGLELNGEREWVSLKKPMENLAGDCFLVTGSGKTMRNAELEPKDALGIIELDEKGQAYRIVWGLEHGGKPTSELPAHLMCQSVKKEVTGGTYRFVYHAHPANIIALSFVLPLQDEAFTRELWEMEPECAMTFPAGIGVLPWMVPGTVEIAKLTCEKMKTYDAVLWAQHGLFVTGDTFEDTFGLMHTIEKSAEILVKVRSMAAEKLQVPSVQNFRDMAEAFQLKLPEKFLFEK</sequence>
<comment type="caution">
    <text evidence="3">The sequence shown here is derived from an EMBL/GenBank/DDBJ whole genome shotgun (WGS) entry which is preliminary data.</text>
</comment>
<dbReference type="Pfam" id="PF00596">
    <property type="entry name" value="Aldolase_II"/>
    <property type="match status" value="1"/>
</dbReference>
<dbReference type="EMBL" id="ACBZ01000002">
    <property type="protein sequence ID" value="EEG50954.1"/>
    <property type="molecule type" value="Genomic_DNA"/>
</dbReference>
<dbReference type="NCBIfam" id="NF002963">
    <property type="entry name" value="PRK03634.1"/>
    <property type="match status" value="1"/>
</dbReference>
<dbReference type="AlphaFoldDB" id="C0CGP8"/>
<reference evidence="3 4" key="1">
    <citation type="submission" date="2009-01" db="EMBL/GenBank/DDBJ databases">
        <authorList>
            <person name="Fulton L."/>
            <person name="Clifton S."/>
            <person name="Fulton B."/>
            <person name="Xu J."/>
            <person name="Minx P."/>
            <person name="Pepin K.H."/>
            <person name="Johnson M."/>
            <person name="Bhonagiri V."/>
            <person name="Nash W.E."/>
            <person name="Mardis E.R."/>
            <person name="Wilson R.K."/>
        </authorList>
    </citation>
    <scope>NUCLEOTIDE SEQUENCE [LARGE SCALE GENOMIC DNA]</scope>
    <source>
        <strain evidence="4">DSM 10507 / JCM 14656 / S5a33</strain>
    </source>
</reference>
<dbReference type="PANTHER" id="PTHR22789">
    <property type="entry name" value="FUCULOSE PHOSPHATE ALDOLASE"/>
    <property type="match status" value="1"/>
</dbReference>
<dbReference type="PATRIC" id="fig|476272.21.peg.3018"/>
<dbReference type="GO" id="GO:0016832">
    <property type="term" value="F:aldehyde-lyase activity"/>
    <property type="evidence" value="ECO:0007669"/>
    <property type="project" value="TreeGrafter"/>
</dbReference>
<gene>
    <name evidence="3" type="ORF">RUMHYD_00011</name>
</gene>
<keyword evidence="1" id="KW-0479">Metal-binding</keyword>
<dbReference type="HOGENOM" id="CLU_076831_0_0_9"/>
<feature type="domain" description="Class II aldolase/adducin N-terminal" evidence="2">
    <location>
        <begin position="51"/>
        <end position="277"/>
    </location>
</feature>
<dbReference type="Gene3D" id="3.40.225.10">
    <property type="entry name" value="Class II aldolase/adducin N-terminal domain"/>
    <property type="match status" value="1"/>
</dbReference>